<evidence type="ECO:0000313" key="1">
    <source>
        <dbReference type="EMBL" id="KAF2630827.1"/>
    </source>
</evidence>
<comment type="caution">
    <text evidence="1">The sequence shown here is derived from an EMBL/GenBank/DDBJ whole genome shotgun (WGS) entry which is preliminary data.</text>
</comment>
<proteinExistence type="predicted"/>
<dbReference type="EMBL" id="MU006706">
    <property type="protein sequence ID" value="KAF2630827.1"/>
    <property type="molecule type" value="Genomic_DNA"/>
</dbReference>
<accession>A0ACB6SA24</accession>
<protein>
    <submittedName>
        <fullName evidence="1">Uncharacterized protein</fullName>
    </submittedName>
</protein>
<evidence type="ECO:0000313" key="2">
    <source>
        <dbReference type="Proteomes" id="UP000799754"/>
    </source>
</evidence>
<dbReference type="Proteomes" id="UP000799754">
    <property type="component" value="Unassembled WGS sequence"/>
</dbReference>
<organism evidence="1 2">
    <name type="scientific">Macroventuria anomochaeta</name>
    <dbReference type="NCBI Taxonomy" id="301207"/>
    <lineage>
        <taxon>Eukaryota</taxon>
        <taxon>Fungi</taxon>
        <taxon>Dikarya</taxon>
        <taxon>Ascomycota</taxon>
        <taxon>Pezizomycotina</taxon>
        <taxon>Dothideomycetes</taxon>
        <taxon>Pleosporomycetidae</taxon>
        <taxon>Pleosporales</taxon>
        <taxon>Pleosporineae</taxon>
        <taxon>Didymellaceae</taxon>
        <taxon>Macroventuria</taxon>
    </lineage>
</organism>
<reference evidence="1" key="1">
    <citation type="journal article" date="2020" name="Stud. Mycol.">
        <title>101 Dothideomycetes genomes: a test case for predicting lifestyles and emergence of pathogens.</title>
        <authorList>
            <person name="Haridas S."/>
            <person name="Albert R."/>
            <person name="Binder M."/>
            <person name="Bloem J."/>
            <person name="Labutti K."/>
            <person name="Salamov A."/>
            <person name="Andreopoulos B."/>
            <person name="Baker S."/>
            <person name="Barry K."/>
            <person name="Bills G."/>
            <person name="Bluhm B."/>
            <person name="Cannon C."/>
            <person name="Castanera R."/>
            <person name="Culley D."/>
            <person name="Daum C."/>
            <person name="Ezra D."/>
            <person name="Gonzalez J."/>
            <person name="Henrissat B."/>
            <person name="Kuo A."/>
            <person name="Liang C."/>
            <person name="Lipzen A."/>
            <person name="Lutzoni F."/>
            <person name="Magnuson J."/>
            <person name="Mondo S."/>
            <person name="Nolan M."/>
            <person name="Ohm R."/>
            <person name="Pangilinan J."/>
            <person name="Park H.-J."/>
            <person name="Ramirez L."/>
            <person name="Alfaro M."/>
            <person name="Sun H."/>
            <person name="Tritt A."/>
            <person name="Yoshinaga Y."/>
            <person name="Zwiers L.-H."/>
            <person name="Turgeon B."/>
            <person name="Goodwin S."/>
            <person name="Spatafora J."/>
            <person name="Crous P."/>
            <person name="Grigoriev I."/>
        </authorList>
    </citation>
    <scope>NUCLEOTIDE SEQUENCE</scope>
    <source>
        <strain evidence="1">CBS 525.71</strain>
    </source>
</reference>
<keyword evidence="2" id="KW-1185">Reference proteome</keyword>
<name>A0ACB6SA24_9PLEO</name>
<sequence length="421" mass="45683">MTGVNVEHGYQQASTGKQFLNKDDLYFNDMDIRAWERRTAALGGAPNRNDRGYQEDEGYYNDAGEPMSAAEYEEVLFQRVLDKIRLARAADISDVQLTPEELDAYQSKLYGTRTPAARPPQSPRSSPLNDAMGVANASTTSTKGSSSSRSKKVQQRSSLFASKPKKDRPSSRKRAPSNVSSAPPPGFMIPGPDGQPIYTPINACQGNLARDPVTPPQPTSRTLSNNERPPMPVRVAPREMPGAFPGALPTSPHLYYPSTPLAETHPSPQDLALGYDGLGISTRSLKPSSMQSSMPKTTPVEPYQYHTFSSSSSTQSSPKLKYTRRVLSAESSYTAMPRRVPVPAPRPPPVQANYLDSSLSPRASSLRVERAAGAVDEEVVLGDVDAQTDSGKSVKGSEKRGSGSGGRKDERRRKSGKGRKK</sequence>
<gene>
    <name evidence="1" type="ORF">BU25DRAFT_455890</name>
</gene>